<dbReference type="GO" id="GO:0016020">
    <property type="term" value="C:membrane"/>
    <property type="evidence" value="ECO:0007669"/>
    <property type="project" value="InterPro"/>
</dbReference>
<dbReference type="Pfam" id="PF06580">
    <property type="entry name" value="His_kinase"/>
    <property type="match status" value="1"/>
</dbReference>
<evidence type="ECO:0000259" key="3">
    <source>
        <dbReference type="Pfam" id="PF02518"/>
    </source>
</evidence>
<keyword evidence="1" id="KW-1133">Transmembrane helix</keyword>
<feature type="transmembrane region" description="Helical" evidence="1">
    <location>
        <begin position="327"/>
        <end position="353"/>
    </location>
</feature>
<dbReference type="RefSeq" id="WP_119436890.1">
    <property type="nucleotide sequence ID" value="NZ_QWGR01000002.1"/>
</dbReference>
<dbReference type="Pfam" id="PF02518">
    <property type="entry name" value="HATPase_c"/>
    <property type="match status" value="1"/>
</dbReference>
<dbReference type="Proteomes" id="UP000265926">
    <property type="component" value="Unassembled WGS sequence"/>
</dbReference>
<dbReference type="EMBL" id="QWGR01000002">
    <property type="protein sequence ID" value="RIJ50204.1"/>
    <property type="molecule type" value="Genomic_DNA"/>
</dbReference>
<dbReference type="Gene3D" id="3.30.565.10">
    <property type="entry name" value="Histidine kinase-like ATPase, C-terminal domain"/>
    <property type="match status" value="1"/>
</dbReference>
<dbReference type="PANTHER" id="PTHR34220:SF9">
    <property type="entry name" value="SIGNAL TRANSDUCTION HISTIDINE KINASE INTERNAL REGION DOMAIN-CONTAINING PROTEIN"/>
    <property type="match status" value="1"/>
</dbReference>
<dbReference type="InterPro" id="IPR050640">
    <property type="entry name" value="Bact_2-comp_sensor_kinase"/>
</dbReference>
<reference evidence="5 6" key="1">
    <citation type="submission" date="2018-08" db="EMBL/GenBank/DDBJ databases">
        <title>Pallidiluteibacterium maritimus gen. nov., sp. nov., isolated from coastal sediment.</title>
        <authorList>
            <person name="Zhou L.Y."/>
        </authorList>
    </citation>
    <scope>NUCLEOTIDE SEQUENCE [LARGE SCALE GENOMIC DNA]</scope>
    <source>
        <strain evidence="5 6">XSD2</strain>
    </source>
</reference>
<feature type="domain" description="Signal transduction histidine kinase internal region" evidence="4">
    <location>
        <begin position="414"/>
        <end position="493"/>
    </location>
</feature>
<evidence type="ECO:0000259" key="4">
    <source>
        <dbReference type="Pfam" id="PF06580"/>
    </source>
</evidence>
<feature type="transmembrane region" description="Helical" evidence="1">
    <location>
        <begin position="217"/>
        <end position="238"/>
    </location>
</feature>
<evidence type="ECO:0000313" key="5">
    <source>
        <dbReference type="EMBL" id="RIJ50204.1"/>
    </source>
</evidence>
<dbReference type="InterPro" id="IPR003594">
    <property type="entry name" value="HATPase_dom"/>
</dbReference>
<feature type="signal peptide" evidence="2">
    <location>
        <begin position="1"/>
        <end position="19"/>
    </location>
</feature>
<feature type="chain" id="PRO_5017441986" evidence="2">
    <location>
        <begin position="20"/>
        <end position="603"/>
    </location>
</feature>
<feature type="domain" description="Histidine kinase/HSP90-like ATPase" evidence="3">
    <location>
        <begin position="510"/>
        <end position="563"/>
    </location>
</feature>
<dbReference type="OrthoDB" id="9809908at2"/>
<keyword evidence="2" id="KW-0732">Signal</keyword>
<dbReference type="AlphaFoldDB" id="A0A399T5H4"/>
<evidence type="ECO:0000256" key="2">
    <source>
        <dbReference type="SAM" id="SignalP"/>
    </source>
</evidence>
<feature type="transmembrane region" description="Helical" evidence="1">
    <location>
        <begin position="292"/>
        <end position="315"/>
    </location>
</feature>
<accession>A0A399T5H4</accession>
<dbReference type="PANTHER" id="PTHR34220">
    <property type="entry name" value="SENSOR HISTIDINE KINASE YPDA"/>
    <property type="match status" value="1"/>
</dbReference>
<dbReference type="InterPro" id="IPR036890">
    <property type="entry name" value="HATPase_C_sf"/>
</dbReference>
<name>A0A399T5H4_9BACT</name>
<feature type="transmembrane region" description="Helical" evidence="1">
    <location>
        <begin position="259"/>
        <end position="280"/>
    </location>
</feature>
<keyword evidence="1" id="KW-0472">Membrane</keyword>
<evidence type="ECO:0000313" key="6">
    <source>
        <dbReference type="Proteomes" id="UP000265926"/>
    </source>
</evidence>
<comment type="caution">
    <text evidence="5">The sequence shown here is derived from an EMBL/GenBank/DDBJ whole genome shotgun (WGS) entry which is preliminary data.</text>
</comment>
<dbReference type="SUPFAM" id="SSF55874">
    <property type="entry name" value="ATPase domain of HSP90 chaperone/DNA topoisomerase II/histidine kinase"/>
    <property type="match status" value="1"/>
</dbReference>
<protein>
    <submittedName>
        <fullName evidence="5">Uncharacterized protein</fullName>
    </submittedName>
</protein>
<organism evidence="5 6">
    <name type="scientific">Maribellus luteus</name>
    <dbReference type="NCBI Taxonomy" id="2305463"/>
    <lineage>
        <taxon>Bacteria</taxon>
        <taxon>Pseudomonadati</taxon>
        <taxon>Bacteroidota</taxon>
        <taxon>Bacteroidia</taxon>
        <taxon>Marinilabiliales</taxon>
        <taxon>Prolixibacteraceae</taxon>
        <taxon>Maribellus</taxon>
    </lineage>
</organism>
<keyword evidence="1" id="KW-0812">Transmembrane</keyword>
<sequence length="603" mass="69194">MKRLTFLLLCVMFFSLDSAIGKDYTEKELKQIVDEYFIIKDIPTRYYSNILIRMDGEVTQGDLAFMNQLTDNLKSHIDKWDVCLISEGTSNLILSINQPRSESYPQERLGNKNKVEIISRREPINIPEGTLQPERNKILYFTLMNSLVKYYKHKEVHELIPETVFALDKPEGVIINNPVDFQIIDEIYSLEYDNRQMNSVPQASTVIRNLDNKYSRVLGLLANIVSAFVAVLLVFFLFKKEVFKPHNYQFVRYVKQGSFVLLVVLIHLSVNFVLAYFLPISSSFQRILSMNAVVGVLSVLIVVPITYFSIIILYFSEKRILENGKSFIGAIVFPFITTLFVPSFLVLILFMIFADSGKPKNAVDVFTFLLSMISVMIIVAFFRAFFIFLTKKSESIINQKDVELARMSEMHRKAELQSLRAKINPHFLYNSLNSIASLASIDPKKTEQMALSLSDFFKYSINREQKQTNPLSDELKAVETYLDIEKVRFGERLTYSLECPEELKSVEIPQLLIQPLVENAVKHGVSKLLENGEVRIVVSELEFKKISIRVYDNGPGFPDGPMSGFGIRNTHERLQLIYGSKASINWQNDPPKYIEIVLPKHSA</sequence>
<evidence type="ECO:0000256" key="1">
    <source>
        <dbReference type="SAM" id="Phobius"/>
    </source>
</evidence>
<dbReference type="InterPro" id="IPR010559">
    <property type="entry name" value="Sig_transdc_His_kin_internal"/>
</dbReference>
<dbReference type="GO" id="GO:0000155">
    <property type="term" value="F:phosphorelay sensor kinase activity"/>
    <property type="evidence" value="ECO:0007669"/>
    <property type="project" value="InterPro"/>
</dbReference>
<feature type="transmembrane region" description="Helical" evidence="1">
    <location>
        <begin position="365"/>
        <end position="389"/>
    </location>
</feature>
<gene>
    <name evidence="5" type="ORF">D1614_05525</name>
</gene>
<proteinExistence type="predicted"/>
<keyword evidence="6" id="KW-1185">Reference proteome</keyword>